<dbReference type="RefSeq" id="WP_145808802.1">
    <property type="nucleotide sequence ID" value="NZ_VIVK01000001.1"/>
</dbReference>
<accession>A0A561BVI5</accession>
<keyword evidence="4" id="KW-1185">Reference proteome</keyword>
<comment type="caution">
    <text evidence="3">The sequence shown here is derived from an EMBL/GenBank/DDBJ whole genome shotgun (WGS) entry which is preliminary data.</text>
</comment>
<evidence type="ECO:0000313" key="3">
    <source>
        <dbReference type="EMBL" id="TWD82890.1"/>
    </source>
</evidence>
<gene>
    <name evidence="3" type="ORF">FB561_4036</name>
</gene>
<keyword evidence="2" id="KW-0812">Transmembrane</keyword>
<dbReference type="EMBL" id="VIVK01000001">
    <property type="protein sequence ID" value="TWD82890.1"/>
    <property type="molecule type" value="Genomic_DNA"/>
</dbReference>
<name>A0A561BVI5_9ACTN</name>
<keyword evidence="2" id="KW-0472">Membrane</keyword>
<proteinExistence type="predicted"/>
<reference evidence="3 4" key="1">
    <citation type="submission" date="2019-06" db="EMBL/GenBank/DDBJ databases">
        <title>Sequencing the genomes of 1000 actinobacteria strains.</title>
        <authorList>
            <person name="Klenk H.-P."/>
        </authorList>
    </citation>
    <scope>NUCLEOTIDE SEQUENCE [LARGE SCALE GENOMIC DNA]</scope>
    <source>
        <strain evidence="3 4">DSM 24683</strain>
    </source>
</reference>
<protein>
    <submittedName>
        <fullName evidence="3">Uncharacterized protein</fullName>
    </submittedName>
</protein>
<evidence type="ECO:0000256" key="2">
    <source>
        <dbReference type="SAM" id="Phobius"/>
    </source>
</evidence>
<organism evidence="3 4">
    <name type="scientific">Kribbella amoyensis</name>
    <dbReference type="NCBI Taxonomy" id="996641"/>
    <lineage>
        <taxon>Bacteria</taxon>
        <taxon>Bacillati</taxon>
        <taxon>Actinomycetota</taxon>
        <taxon>Actinomycetes</taxon>
        <taxon>Propionibacteriales</taxon>
        <taxon>Kribbellaceae</taxon>
        <taxon>Kribbella</taxon>
    </lineage>
</organism>
<sequence>MSSDWYTEYRQNKQLDQLRGEMESAAWETSSLRSRLSQLQGSFETRLERLSAAFDAYVELSDIRHEMAGFLDAAEVRRYAGQVLTALASDTALPRPVDDVPGYWLRPAVDALIALSGKGVQDGPAEAPASTEGPLAEALRVDERRTSVFLSLALATLGLRHQVRTEWLDTAFGVPAADGTITRLQRVLWITGARGGFGAEGLALVVKRLQSVAPMQADWAMRIESRGTANSVPRTRFEEVADQVEAAIRVSRIRSAVETVTGNTEALEPARDLADAEAEKPDEYSASALLRLLISEGSEPERESLARVALLRAQITGDGKAGAGTIGDPAAQVEQLLREDLQNGKEPHLAIAALRVVAPSVLPGVEKVAATASRPSPAEVVLAANSAKVTIRPDGPDALMLSQAEAAIVETVGPPAPRDLAGPGVWSAAGLVVAVGLGLVHWFWILVGLVLIGIGVNRYLLVRQENAQAKKAARDQADRLRERCTSAADSLAAYARETDERIANVAADLTEIRRRLTA</sequence>
<keyword evidence="2" id="KW-1133">Transmembrane helix</keyword>
<feature type="coiled-coil region" evidence="1">
    <location>
        <begin position="463"/>
        <end position="490"/>
    </location>
</feature>
<evidence type="ECO:0000256" key="1">
    <source>
        <dbReference type="SAM" id="Coils"/>
    </source>
</evidence>
<dbReference type="OrthoDB" id="4824872at2"/>
<evidence type="ECO:0000313" key="4">
    <source>
        <dbReference type="Proteomes" id="UP000318380"/>
    </source>
</evidence>
<keyword evidence="1" id="KW-0175">Coiled coil</keyword>
<feature type="transmembrane region" description="Helical" evidence="2">
    <location>
        <begin position="442"/>
        <end position="461"/>
    </location>
</feature>
<dbReference type="AlphaFoldDB" id="A0A561BVI5"/>
<dbReference type="Proteomes" id="UP000318380">
    <property type="component" value="Unassembled WGS sequence"/>
</dbReference>